<protein>
    <submittedName>
        <fullName evidence="2">Uncharacterized protein</fullName>
    </submittedName>
</protein>
<organism evidence="2 3">
    <name type="scientific">Rhizophlyctis rosea</name>
    <dbReference type="NCBI Taxonomy" id="64517"/>
    <lineage>
        <taxon>Eukaryota</taxon>
        <taxon>Fungi</taxon>
        <taxon>Fungi incertae sedis</taxon>
        <taxon>Chytridiomycota</taxon>
        <taxon>Chytridiomycota incertae sedis</taxon>
        <taxon>Chytridiomycetes</taxon>
        <taxon>Rhizophlyctidales</taxon>
        <taxon>Rhizophlyctidaceae</taxon>
        <taxon>Rhizophlyctis</taxon>
    </lineage>
</organism>
<reference evidence="2" key="1">
    <citation type="submission" date="2020-05" db="EMBL/GenBank/DDBJ databases">
        <title>Phylogenomic resolution of chytrid fungi.</title>
        <authorList>
            <person name="Stajich J.E."/>
            <person name="Amses K."/>
            <person name="Simmons R."/>
            <person name="Seto K."/>
            <person name="Myers J."/>
            <person name="Bonds A."/>
            <person name="Quandt C.A."/>
            <person name="Barry K."/>
            <person name="Liu P."/>
            <person name="Grigoriev I."/>
            <person name="Longcore J.E."/>
            <person name="James T.Y."/>
        </authorList>
    </citation>
    <scope>NUCLEOTIDE SEQUENCE</scope>
    <source>
        <strain evidence="2">JEL0318</strain>
    </source>
</reference>
<evidence type="ECO:0000313" key="3">
    <source>
        <dbReference type="Proteomes" id="UP001212841"/>
    </source>
</evidence>
<dbReference type="AlphaFoldDB" id="A0AAD5RZI2"/>
<feature type="region of interest" description="Disordered" evidence="1">
    <location>
        <begin position="45"/>
        <end position="161"/>
    </location>
</feature>
<feature type="non-terminal residue" evidence="2">
    <location>
        <position position="161"/>
    </location>
</feature>
<gene>
    <name evidence="2" type="ORF">HK097_006702</name>
</gene>
<sequence>MSETEDTSQFTVHTAEEDNRRQPAETTEDYADRILDPLESEFSPFVPRSRLQRTPIITSTPAAGRDSPEGLNLGGAVSPVRETGTANTEKRYEAFRSEAEGRGERTLGELRGHVERLQRERGEKAERQKLLREQRELEEALEFEREREEAEEFQRRQAEIA</sequence>
<accession>A0AAD5RZI2</accession>
<comment type="caution">
    <text evidence="2">The sequence shown here is derived from an EMBL/GenBank/DDBJ whole genome shotgun (WGS) entry which is preliminary data.</text>
</comment>
<evidence type="ECO:0000256" key="1">
    <source>
        <dbReference type="SAM" id="MobiDB-lite"/>
    </source>
</evidence>
<dbReference type="Proteomes" id="UP001212841">
    <property type="component" value="Unassembled WGS sequence"/>
</dbReference>
<dbReference type="EMBL" id="JADGJD010003149">
    <property type="protein sequence ID" value="KAJ3025309.1"/>
    <property type="molecule type" value="Genomic_DNA"/>
</dbReference>
<feature type="region of interest" description="Disordered" evidence="1">
    <location>
        <begin position="1"/>
        <end position="29"/>
    </location>
</feature>
<feature type="compositionally biased region" description="Basic and acidic residues" evidence="1">
    <location>
        <begin position="88"/>
        <end position="161"/>
    </location>
</feature>
<feature type="compositionally biased region" description="Basic and acidic residues" evidence="1">
    <location>
        <begin position="14"/>
        <end position="23"/>
    </location>
</feature>
<proteinExistence type="predicted"/>
<name>A0AAD5RZI2_9FUNG</name>
<evidence type="ECO:0000313" key="2">
    <source>
        <dbReference type="EMBL" id="KAJ3025309.1"/>
    </source>
</evidence>
<keyword evidence="3" id="KW-1185">Reference proteome</keyword>